<comment type="caution">
    <text evidence="8">The sequence shown here is derived from an EMBL/GenBank/DDBJ whole genome shotgun (WGS) entry which is preliminary data.</text>
</comment>
<dbReference type="EMBL" id="JAVRFD010000001">
    <property type="protein sequence ID" value="MDT0541529.1"/>
    <property type="molecule type" value="Genomic_DNA"/>
</dbReference>
<dbReference type="PANTHER" id="PTHR35807:SF1">
    <property type="entry name" value="TRANSCRIPTIONAL REGULATOR REDD"/>
    <property type="match status" value="1"/>
</dbReference>
<evidence type="ECO:0000256" key="2">
    <source>
        <dbReference type="ARBA" id="ARBA00023012"/>
    </source>
</evidence>
<dbReference type="PANTHER" id="PTHR35807">
    <property type="entry name" value="TRANSCRIPTIONAL REGULATOR REDD-RELATED"/>
    <property type="match status" value="1"/>
</dbReference>
<dbReference type="CDD" id="cd15831">
    <property type="entry name" value="BTAD"/>
    <property type="match status" value="1"/>
</dbReference>
<comment type="similarity">
    <text evidence="1">Belongs to the AfsR/DnrI/RedD regulatory family.</text>
</comment>
<dbReference type="RefSeq" id="WP_311721799.1">
    <property type="nucleotide sequence ID" value="NZ_JAVRFD010000001.1"/>
</dbReference>
<reference evidence="8" key="1">
    <citation type="submission" date="2024-05" db="EMBL/GenBank/DDBJ databases">
        <title>30 novel species of actinomycetes from the DSMZ collection.</title>
        <authorList>
            <person name="Nouioui I."/>
        </authorList>
    </citation>
    <scope>NUCLEOTIDE SEQUENCE</scope>
    <source>
        <strain evidence="8">DSM 41529</strain>
    </source>
</reference>
<evidence type="ECO:0000259" key="7">
    <source>
        <dbReference type="PROSITE" id="PS51755"/>
    </source>
</evidence>
<dbReference type="Pfam" id="PF00486">
    <property type="entry name" value="Trans_reg_C"/>
    <property type="match status" value="1"/>
</dbReference>
<dbReference type="InterPro" id="IPR036388">
    <property type="entry name" value="WH-like_DNA-bd_sf"/>
</dbReference>
<dbReference type="SMART" id="SM01043">
    <property type="entry name" value="BTAD"/>
    <property type="match status" value="1"/>
</dbReference>
<dbReference type="InterPro" id="IPR016032">
    <property type="entry name" value="Sig_transdc_resp-reg_C-effctor"/>
</dbReference>
<keyword evidence="9" id="KW-1185">Reference proteome</keyword>
<accession>A0ABU2X7W6</accession>
<sequence length="265" mass="29482">MQFRVLGPLEISTAEKKKPMASRRAGMVLTLLALSPGRVISFEQLIDELWAEQSMTNARNALHAHIVRIRRAMSATCPGGGKKLCTTRNGYVLDVPADAVDAVRFTSLADAGNELATDDPVAACRLLAEALSLWRGPALMEARDGVRCRISAADLEERRLTVYEDLTELRLTAGLGRVAIPELRQLAERHMERERLTELFMLALYREGRQSEALTAFQEARRRLAEGLGVEPGRSMRRLYQAILQQAEALGEPRGINTGRYVLTR</sequence>
<dbReference type="InterPro" id="IPR005158">
    <property type="entry name" value="BTAD"/>
</dbReference>
<evidence type="ECO:0000256" key="4">
    <source>
        <dbReference type="ARBA" id="ARBA00023125"/>
    </source>
</evidence>
<feature type="domain" description="OmpR/PhoB-type" evidence="7">
    <location>
        <begin position="1"/>
        <end position="95"/>
    </location>
</feature>
<dbReference type="Gene3D" id="1.25.40.10">
    <property type="entry name" value="Tetratricopeptide repeat domain"/>
    <property type="match status" value="1"/>
</dbReference>
<protein>
    <submittedName>
        <fullName evidence="8">AfsR/SARP family transcriptional regulator</fullName>
    </submittedName>
</protein>
<evidence type="ECO:0000313" key="8">
    <source>
        <dbReference type="EMBL" id="MDT0541529.1"/>
    </source>
</evidence>
<dbReference type="SUPFAM" id="SSF46894">
    <property type="entry name" value="C-terminal effector domain of the bipartite response regulators"/>
    <property type="match status" value="1"/>
</dbReference>
<dbReference type="Proteomes" id="UP001180754">
    <property type="component" value="Unassembled WGS sequence"/>
</dbReference>
<keyword evidence="5" id="KW-0804">Transcription</keyword>
<evidence type="ECO:0000256" key="3">
    <source>
        <dbReference type="ARBA" id="ARBA00023015"/>
    </source>
</evidence>
<keyword evidence="2" id="KW-0902">Two-component regulatory system</keyword>
<dbReference type="Gene3D" id="1.10.10.10">
    <property type="entry name" value="Winged helix-like DNA-binding domain superfamily/Winged helix DNA-binding domain"/>
    <property type="match status" value="1"/>
</dbReference>
<evidence type="ECO:0000256" key="1">
    <source>
        <dbReference type="ARBA" id="ARBA00005820"/>
    </source>
</evidence>
<evidence type="ECO:0000256" key="5">
    <source>
        <dbReference type="ARBA" id="ARBA00023163"/>
    </source>
</evidence>
<evidence type="ECO:0000256" key="6">
    <source>
        <dbReference type="PROSITE-ProRule" id="PRU01091"/>
    </source>
</evidence>
<keyword evidence="3" id="KW-0805">Transcription regulation</keyword>
<dbReference type="PROSITE" id="PS51755">
    <property type="entry name" value="OMPR_PHOB"/>
    <property type="match status" value="1"/>
</dbReference>
<feature type="DNA-binding region" description="OmpR/PhoB-type" evidence="6">
    <location>
        <begin position="1"/>
        <end position="95"/>
    </location>
</feature>
<dbReference type="SUPFAM" id="SSF48452">
    <property type="entry name" value="TPR-like"/>
    <property type="match status" value="1"/>
</dbReference>
<dbReference type="SMART" id="SM00862">
    <property type="entry name" value="Trans_reg_C"/>
    <property type="match status" value="1"/>
</dbReference>
<evidence type="ECO:0000313" key="9">
    <source>
        <dbReference type="Proteomes" id="UP001180754"/>
    </source>
</evidence>
<organism evidence="8 9">
    <name type="scientific">Streptomyces lonegramiae</name>
    <dbReference type="NCBI Taxonomy" id="3075524"/>
    <lineage>
        <taxon>Bacteria</taxon>
        <taxon>Bacillati</taxon>
        <taxon>Actinomycetota</taxon>
        <taxon>Actinomycetes</taxon>
        <taxon>Kitasatosporales</taxon>
        <taxon>Streptomycetaceae</taxon>
        <taxon>Streptomyces</taxon>
    </lineage>
</organism>
<dbReference type="InterPro" id="IPR001867">
    <property type="entry name" value="OmpR/PhoB-type_DNA-bd"/>
</dbReference>
<dbReference type="InterPro" id="IPR051677">
    <property type="entry name" value="AfsR-DnrI-RedD_regulator"/>
</dbReference>
<dbReference type="InterPro" id="IPR011990">
    <property type="entry name" value="TPR-like_helical_dom_sf"/>
</dbReference>
<keyword evidence="4 6" id="KW-0238">DNA-binding</keyword>
<dbReference type="Pfam" id="PF03704">
    <property type="entry name" value="BTAD"/>
    <property type="match status" value="1"/>
</dbReference>
<gene>
    <name evidence="8" type="ORF">RND15_02200</name>
</gene>
<name>A0ABU2X7W6_9ACTN</name>
<proteinExistence type="inferred from homology"/>